<dbReference type="EMBL" id="CP036433">
    <property type="protein sequence ID" value="QDU94514.1"/>
    <property type="molecule type" value="Genomic_DNA"/>
</dbReference>
<evidence type="ECO:0008006" key="4">
    <source>
        <dbReference type="Google" id="ProtNLM"/>
    </source>
</evidence>
<evidence type="ECO:0000313" key="2">
    <source>
        <dbReference type="EMBL" id="QDU94514.1"/>
    </source>
</evidence>
<dbReference type="AlphaFoldDB" id="A0A518DRS2"/>
<feature type="region of interest" description="Disordered" evidence="1">
    <location>
        <begin position="225"/>
        <end position="246"/>
    </location>
</feature>
<dbReference type="KEGG" id="lcre:Pla8534_23050"/>
<feature type="region of interest" description="Disordered" evidence="1">
    <location>
        <begin position="374"/>
        <end position="400"/>
    </location>
</feature>
<dbReference type="OrthoDB" id="263048at2"/>
<accession>A0A518DRS2</accession>
<dbReference type="Proteomes" id="UP000317648">
    <property type="component" value="Chromosome"/>
</dbReference>
<gene>
    <name evidence="2" type="ORF">Pla8534_23050</name>
</gene>
<sequence>MNLTVSTATGPSDLGKDSTVIVDFLKLLHPSPNVFEIRSLKCPEKAGAKFTSTAAGYFNHHHRAAGWARNLDKNKPPGVYVTLNPVKPVLLARSDNQIVFRQGSGMLTQDGDITCRQWLFVDIDSVRENGMSATDTEVAAADNVASDIAAELFDTWKVLPLRCMSGNGAYLLYRIELPNDDPSRDLIRAVLHGLAARFNSDGAAVDTSTFNAGRILKVMGTHARKGSDFKGGDGGPGGEGRPHRQSFFRVPKGEPGSLSLEQLQAIAAWSTAFEQPKICQPREQRPRNINPEKALARYRNYMQSIPDAISGQDGHGRTFHAACEAFKFGLTEDVALKEMRWFNDNKTNEPWKEHELKHKVHDARKAVERDGEFGCRINTSQPPRNRFRDSTSSSPGLLNADHPAPWGFRINGRLFLMPPTTPPVTPEKTEKSLPEVWLPGGCTPIRVAASELGNLMKTSGVIFQRGVSIVAVKRGALDALVLEEIKDSKLASLFEDYACLVGEEGKPTICNRAKAKLILDADAFRNEFPRIDVISPCPVLVEAHGRLEELSGGQFLQGIYADGKPAATVSVGKAINILSQLVDEFNFVTPSDRSRAIASLITPALVMSGLLGDRCPMDLTEADEQQTGKGYRNKLTAAIYGQKVQAITERKRGVGGLEEDFSSKLLAGHTFISLDNMRGRVGSV</sequence>
<evidence type="ECO:0000256" key="1">
    <source>
        <dbReference type="SAM" id="MobiDB-lite"/>
    </source>
</evidence>
<name>A0A518DRS2_9BACT</name>
<organism evidence="2 3">
    <name type="scientific">Lignipirellula cremea</name>
    <dbReference type="NCBI Taxonomy" id="2528010"/>
    <lineage>
        <taxon>Bacteria</taxon>
        <taxon>Pseudomonadati</taxon>
        <taxon>Planctomycetota</taxon>
        <taxon>Planctomycetia</taxon>
        <taxon>Pirellulales</taxon>
        <taxon>Pirellulaceae</taxon>
        <taxon>Lignipirellula</taxon>
    </lineage>
</organism>
<protein>
    <recommendedName>
        <fullName evidence="4">Primase C-terminal 1 domain-containing protein</fullName>
    </recommendedName>
</protein>
<evidence type="ECO:0000313" key="3">
    <source>
        <dbReference type="Proteomes" id="UP000317648"/>
    </source>
</evidence>
<reference evidence="2 3" key="1">
    <citation type="submission" date="2019-02" db="EMBL/GenBank/DDBJ databases">
        <title>Deep-cultivation of Planctomycetes and their phenomic and genomic characterization uncovers novel biology.</title>
        <authorList>
            <person name="Wiegand S."/>
            <person name="Jogler M."/>
            <person name="Boedeker C."/>
            <person name="Pinto D."/>
            <person name="Vollmers J."/>
            <person name="Rivas-Marin E."/>
            <person name="Kohn T."/>
            <person name="Peeters S.H."/>
            <person name="Heuer A."/>
            <person name="Rast P."/>
            <person name="Oberbeckmann S."/>
            <person name="Bunk B."/>
            <person name="Jeske O."/>
            <person name="Meyerdierks A."/>
            <person name="Storesund J.E."/>
            <person name="Kallscheuer N."/>
            <person name="Luecker S."/>
            <person name="Lage O.M."/>
            <person name="Pohl T."/>
            <person name="Merkel B.J."/>
            <person name="Hornburger P."/>
            <person name="Mueller R.-W."/>
            <person name="Bruemmer F."/>
            <person name="Labrenz M."/>
            <person name="Spormann A.M."/>
            <person name="Op den Camp H."/>
            <person name="Overmann J."/>
            <person name="Amann R."/>
            <person name="Jetten M.S.M."/>
            <person name="Mascher T."/>
            <person name="Medema M.H."/>
            <person name="Devos D.P."/>
            <person name="Kaster A.-K."/>
            <person name="Ovreas L."/>
            <person name="Rohde M."/>
            <person name="Galperin M.Y."/>
            <person name="Jogler C."/>
        </authorList>
    </citation>
    <scope>NUCLEOTIDE SEQUENCE [LARGE SCALE GENOMIC DNA]</scope>
    <source>
        <strain evidence="2 3">Pla85_3_4</strain>
    </source>
</reference>
<proteinExistence type="predicted"/>
<keyword evidence="3" id="KW-1185">Reference proteome</keyword>